<dbReference type="EMBL" id="JBHTEY010000004">
    <property type="protein sequence ID" value="MFC7616371.1"/>
    <property type="molecule type" value="Genomic_DNA"/>
</dbReference>
<proteinExistence type="predicted"/>
<evidence type="ECO:0000256" key="1">
    <source>
        <dbReference type="ARBA" id="ARBA00022603"/>
    </source>
</evidence>
<evidence type="ECO:0000313" key="6">
    <source>
        <dbReference type="Proteomes" id="UP001596512"/>
    </source>
</evidence>
<name>A0ABW2TUA4_9PSEU</name>
<keyword evidence="3" id="KW-0949">S-adenosyl-L-methionine</keyword>
<evidence type="ECO:0000259" key="4">
    <source>
        <dbReference type="Pfam" id="PF00891"/>
    </source>
</evidence>
<dbReference type="GO" id="GO:0008168">
    <property type="term" value="F:methyltransferase activity"/>
    <property type="evidence" value="ECO:0007669"/>
    <property type="project" value="UniProtKB-KW"/>
</dbReference>
<comment type="caution">
    <text evidence="5">The sequence shown here is derived from an EMBL/GenBank/DDBJ whole genome shotgun (WGS) entry which is preliminary data.</text>
</comment>
<dbReference type="Pfam" id="PF00891">
    <property type="entry name" value="Methyltransf_2"/>
    <property type="match status" value="1"/>
</dbReference>
<evidence type="ECO:0000256" key="2">
    <source>
        <dbReference type="ARBA" id="ARBA00022679"/>
    </source>
</evidence>
<dbReference type="Proteomes" id="UP001596512">
    <property type="component" value="Unassembled WGS sequence"/>
</dbReference>
<gene>
    <name evidence="5" type="ORF">ACFQV2_25770</name>
</gene>
<dbReference type="PANTHER" id="PTHR43712">
    <property type="entry name" value="PUTATIVE (AFU_ORTHOLOGUE AFUA_4G14580)-RELATED"/>
    <property type="match status" value="1"/>
</dbReference>
<dbReference type="Gene3D" id="3.40.50.150">
    <property type="entry name" value="Vaccinia Virus protein VP39"/>
    <property type="match status" value="1"/>
</dbReference>
<accession>A0ABW2TUA4</accession>
<dbReference type="GO" id="GO:0032259">
    <property type="term" value="P:methylation"/>
    <property type="evidence" value="ECO:0007669"/>
    <property type="project" value="UniProtKB-KW"/>
</dbReference>
<evidence type="ECO:0000313" key="5">
    <source>
        <dbReference type="EMBL" id="MFC7616371.1"/>
    </source>
</evidence>
<sequence>MPHDWDDPHAHRIPARCAEAARPTGRVLVVEPVRDRTATPESSLAMQVLLGGRERTVDEFRALARPHGRTLAAVTEVSDHRTLLEFAFAESPVVGP</sequence>
<keyword evidence="6" id="KW-1185">Reference proteome</keyword>
<dbReference type="InterPro" id="IPR016461">
    <property type="entry name" value="COMT-like"/>
</dbReference>
<dbReference type="PANTHER" id="PTHR43712:SF2">
    <property type="entry name" value="O-METHYLTRANSFERASE CICE"/>
    <property type="match status" value="1"/>
</dbReference>
<reference evidence="6" key="1">
    <citation type="journal article" date="2019" name="Int. J. Syst. Evol. Microbiol.">
        <title>The Global Catalogue of Microorganisms (GCM) 10K type strain sequencing project: providing services to taxonomists for standard genome sequencing and annotation.</title>
        <authorList>
            <consortium name="The Broad Institute Genomics Platform"/>
            <consortium name="The Broad Institute Genome Sequencing Center for Infectious Disease"/>
            <person name="Wu L."/>
            <person name="Ma J."/>
        </authorList>
    </citation>
    <scope>NUCLEOTIDE SEQUENCE [LARGE SCALE GENOMIC DNA]</scope>
    <source>
        <strain evidence="6">JCM 17695</strain>
    </source>
</reference>
<evidence type="ECO:0000256" key="3">
    <source>
        <dbReference type="ARBA" id="ARBA00022691"/>
    </source>
</evidence>
<dbReference type="InterPro" id="IPR029063">
    <property type="entry name" value="SAM-dependent_MTases_sf"/>
</dbReference>
<dbReference type="SUPFAM" id="SSF53335">
    <property type="entry name" value="S-adenosyl-L-methionine-dependent methyltransferases"/>
    <property type="match status" value="1"/>
</dbReference>
<dbReference type="Gene3D" id="1.10.287.1350">
    <property type="match status" value="1"/>
</dbReference>
<protein>
    <submittedName>
        <fullName evidence="5">Methyltransferase</fullName>
    </submittedName>
</protein>
<dbReference type="PROSITE" id="PS51683">
    <property type="entry name" value="SAM_OMT_II"/>
    <property type="match status" value="1"/>
</dbReference>
<organism evidence="5 6">
    <name type="scientific">Actinokineospora soli</name>
    <dbReference type="NCBI Taxonomy" id="1048753"/>
    <lineage>
        <taxon>Bacteria</taxon>
        <taxon>Bacillati</taxon>
        <taxon>Actinomycetota</taxon>
        <taxon>Actinomycetes</taxon>
        <taxon>Pseudonocardiales</taxon>
        <taxon>Pseudonocardiaceae</taxon>
        <taxon>Actinokineospora</taxon>
    </lineage>
</organism>
<keyword evidence="1 5" id="KW-0489">Methyltransferase</keyword>
<keyword evidence="2" id="KW-0808">Transferase</keyword>
<dbReference type="InterPro" id="IPR001077">
    <property type="entry name" value="COMT_C"/>
</dbReference>
<feature type="domain" description="O-methyltransferase C-terminal" evidence="4">
    <location>
        <begin position="3"/>
        <end position="68"/>
    </location>
</feature>